<evidence type="ECO:0000259" key="4">
    <source>
        <dbReference type="Pfam" id="PF02678"/>
    </source>
</evidence>
<dbReference type="PANTHER" id="PTHR13903:SF8">
    <property type="entry name" value="PIRIN"/>
    <property type="match status" value="1"/>
</dbReference>
<dbReference type="HOGENOM" id="CLU_045717_1_0_4"/>
<dbReference type="CDD" id="cd02247">
    <property type="entry name" value="cupin_pirin_C"/>
    <property type="match status" value="1"/>
</dbReference>
<organism evidence="6 7">
    <name type="scientific">Delftia acidovorans (strain DSM 14801 / SPH-1)</name>
    <dbReference type="NCBI Taxonomy" id="398578"/>
    <lineage>
        <taxon>Bacteria</taxon>
        <taxon>Pseudomonadati</taxon>
        <taxon>Pseudomonadota</taxon>
        <taxon>Betaproteobacteria</taxon>
        <taxon>Burkholderiales</taxon>
        <taxon>Comamonadaceae</taxon>
        <taxon>Delftia</taxon>
    </lineage>
</organism>
<comment type="similarity">
    <text evidence="1 2">Belongs to the pirin family.</text>
</comment>
<feature type="domain" description="Pirin C-terminal" evidence="5">
    <location>
        <begin position="208"/>
        <end position="296"/>
    </location>
</feature>
<accession>A9BQF5</accession>
<reference evidence="7" key="2">
    <citation type="submission" date="2007-11" db="EMBL/GenBank/DDBJ databases">
        <title>Complete sequence of Delftia acidovorans DSM 14801 / SPH-1.</title>
        <authorList>
            <person name="Copeland A."/>
            <person name="Lucas S."/>
            <person name="Lapidus A."/>
            <person name="Barry K."/>
            <person name="Glavina del Rio T."/>
            <person name="Dalin E."/>
            <person name="Tice H."/>
            <person name="Pitluck S."/>
            <person name="Lowry S."/>
            <person name="Clum A."/>
            <person name="Schmutz J."/>
            <person name="Larimer F."/>
            <person name="Land M."/>
            <person name="Hauser L."/>
            <person name="Kyrpides N."/>
            <person name="Kim E."/>
            <person name="Schleheck D."/>
            <person name="Richardson P."/>
        </authorList>
    </citation>
    <scope>NUCLEOTIDE SEQUENCE [LARGE SCALE GENOMIC DNA]</scope>
    <source>
        <strain evidence="7">DSM 14801 / SPH-1</strain>
    </source>
</reference>
<evidence type="ECO:0000256" key="1">
    <source>
        <dbReference type="ARBA" id="ARBA00008416"/>
    </source>
</evidence>
<dbReference type="eggNOG" id="COG1741">
    <property type="taxonomic scope" value="Bacteria"/>
</dbReference>
<dbReference type="CDD" id="cd02909">
    <property type="entry name" value="cupin_pirin_N"/>
    <property type="match status" value="1"/>
</dbReference>
<evidence type="ECO:0000256" key="3">
    <source>
        <dbReference type="SAM" id="MobiDB-lite"/>
    </source>
</evidence>
<evidence type="ECO:0000259" key="5">
    <source>
        <dbReference type="Pfam" id="PF05726"/>
    </source>
</evidence>
<feature type="domain" description="Pirin N-terminal" evidence="4">
    <location>
        <begin position="47"/>
        <end position="144"/>
    </location>
</feature>
<dbReference type="InterPro" id="IPR008778">
    <property type="entry name" value="Pirin_C_dom"/>
</dbReference>
<gene>
    <name evidence="6" type="ordered locus">Daci_0919</name>
</gene>
<reference evidence="6 7" key="1">
    <citation type="journal article" date="2004" name="Appl. Environ. Microbiol.">
        <title>Mineralization of individual congeners of linear alkylbenzenesulfonate by defined pairs of heterotrophic bacteria.</title>
        <authorList>
            <person name="Schleheck D."/>
            <person name="Knepper T.P."/>
            <person name="Fischer K."/>
            <person name="Cook A.M."/>
        </authorList>
    </citation>
    <scope>NUCLEOTIDE SEQUENCE [LARGE SCALE GENOMIC DNA]</scope>
    <source>
        <strain evidence="7">DSM 14801 / SPH-1</strain>
    </source>
</reference>
<proteinExistence type="inferred from homology"/>
<evidence type="ECO:0000256" key="2">
    <source>
        <dbReference type="RuleBase" id="RU003457"/>
    </source>
</evidence>
<protein>
    <submittedName>
        <fullName evidence="6">Pirin domain protein</fullName>
    </submittedName>
</protein>
<dbReference type="InterPro" id="IPR003829">
    <property type="entry name" value="Pirin_N_dom"/>
</dbReference>
<dbReference type="InterPro" id="IPR012093">
    <property type="entry name" value="Pirin"/>
</dbReference>
<dbReference type="STRING" id="398578.Daci_0919"/>
<dbReference type="Pfam" id="PF02678">
    <property type="entry name" value="Pirin"/>
    <property type="match status" value="1"/>
</dbReference>
<evidence type="ECO:0000313" key="7">
    <source>
        <dbReference type="Proteomes" id="UP000000784"/>
    </source>
</evidence>
<evidence type="ECO:0000313" key="6">
    <source>
        <dbReference type="EMBL" id="ABX33565.1"/>
    </source>
</evidence>
<name>A9BQF5_DELAS</name>
<dbReference type="PANTHER" id="PTHR13903">
    <property type="entry name" value="PIRIN-RELATED"/>
    <property type="match status" value="1"/>
</dbReference>
<dbReference type="Pfam" id="PF05726">
    <property type="entry name" value="Pirin_C"/>
    <property type="match status" value="1"/>
</dbReference>
<dbReference type="Gene3D" id="2.60.120.10">
    <property type="entry name" value="Jelly Rolls"/>
    <property type="match status" value="2"/>
</dbReference>
<dbReference type="InterPro" id="IPR014710">
    <property type="entry name" value="RmlC-like_jellyroll"/>
</dbReference>
<dbReference type="SUPFAM" id="SSF51182">
    <property type="entry name" value="RmlC-like cupins"/>
    <property type="match status" value="1"/>
</dbReference>
<dbReference type="InterPro" id="IPR011051">
    <property type="entry name" value="RmlC_Cupin_sf"/>
</dbReference>
<dbReference type="Proteomes" id="UP000000784">
    <property type="component" value="Chromosome"/>
</dbReference>
<dbReference type="KEGG" id="dac:Daci_0919"/>
<keyword evidence="7" id="KW-1185">Reference proteome</keyword>
<dbReference type="AlphaFoldDB" id="A9BQF5"/>
<feature type="compositionally biased region" description="Polar residues" evidence="3">
    <location>
        <begin position="10"/>
        <end position="36"/>
    </location>
</feature>
<dbReference type="EMBL" id="CP000884">
    <property type="protein sequence ID" value="ABX33565.1"/>
    <property type="molecule type" value="Genomic_DNA"/>
</dbReference>
<sequence>MPAAPRCTTLVASPTKQADPTMSDTSQPHSQPQHLPTRTADVGGIPIQRAIPQRALRKVGAWCFLDHAGPADPAPPGMQVGPHPHIGLQTFTWMIRGEVLHRDSLGHTQIIRPGQVNLMTAGHGIAHSEESQTPSHIHAAQLWIALPESHRNGPPRFQHYPELPWTTVGDFTATVLAGEALGLTSPAEVHTPLMSVDLHADSAGNGNAVATLPLRADFEHAVLSLEGSVSVNGQPLPVEELLYLPLGTASVAIETTPGSRLLVIGGEPMDEAILLWWNFVARTSEEIAEARAKWEAEAGQDAQALPAGAARRFGPPLASPLKPLHAPSLDGVVLRASR</sequence>
<feature type="region of interest" description="Disordered" evidence="3">
    <location>
        <begin position="1"/>
        <end position="40"/>
    </location>
</feature>